<evidence type="ECO:0000313" key="2">
    <source>
        <dbReference type="EMBL" id="RNL62648.1"/>
    </source>
</evidence>
<protein>
    <submittedName>
        <fullName evidence="2">Flagellar protein FlbD</fullName>
    </submittedName>
</protein>
<dbReference type="PANTHER" id="PTHR39185">
    <property type="entry name" value="SWARMING MOTILITY PROTEIN SWRD"/>
    <property type="match status" value="1"/>
</dbReference>
<evidence type="ECO:0000313" key="3">
    <source>
        <dbReference type="Proteomes" id="UP000267128"/>
    </source>
</evidence>
<accession>A0A3N0CGT8</accession>
<dbReference type="Pfam" id="PF06289">
    <property type="entry name" value="FlbD"/>
    <property type="match status" value="1"/>
</dbReference>
<reference evidence="2 3" key="1">
    <citation type="submission" date="2018-11" db="EMBL/GenBank/DDBJ databases">
        <authorList>
            <person name="Li F."/>
        </authorList>
    </citation>
    <scope>NUCLEOTIDE SEQUENCE [LARGE SCALE GENOMIC DNA]</scope>
    <source>
        <strain evidence="2 3">Gsoil 097</strain>
    </source>
</reference>
<organism evidence="2 3">
    <name type="scientific">Nocardioides marmoriginsengisoli</name>
    <dbReference type="NCBI Taxonomy" id="661483"/>
    <lineage>
        <taxon>Bacteria</taxon>
        <taxon>Bacillati</taxon>
        <taxon>Actinomycetota</taxon>
        <taxon>Actinomycetes</taxon>
        <taxon>Propionibacteriales</taxon>
        <taxon>Nocardioidaceae</taxon>
        <taxon>Nocardioides</taxon>
    </lineage>
</organism>
<dbReference type="AlphaFoldDB" id="A0A3N0CGT8"/>
<feature type="compositionally biased region" description="Polar residues" evidence="1">
    <location>
        <begin position="89"/>
        <end position="99"/>
    </location>
</feature>
<proteinExistence type="predicted"/>
<keyword evidence="2" id="KW-0282">Flagellum</keyword>
<keyword evidence="2" id="KW-0969">Cilium</keyword>
<dbReference type="OrthoDB" id="9799862at2"/>
<dbReference type="EMBL" id="RJSE01000007">
    <property type="protein sequence ID" value="RNL62648.1"/>
    <property type="molecule type" value="Genomic_DNA"/>
</dbReference>
<dbReference type="PANTHER" id="PTHR39185:SF1">
    <property type="entry name" value="SWARMING MOTILITY PROTEIN SWRD"/>
    <property type="match status" value="1"/>
</dbReference>
<feature type="region of interest" description="Disordered" evidence="1">
    <location>
        <begin position="65"/>
        <end position="99"/>
    </location>
</feature>
<name>A0A3N0CGT8_9ACTN</name>
<comment type="caution">
    <text evidence="2">The sequence shown here is derived from an EMBL/GenBank/DDBJ whole genome shotgun (WGS) entry which is preliminary data.</text>
</comment>
<keyword evidence="2" id="KW-0966">Cell projection</keyword>
<dbReference type="RefSeq" id="WP_123227944.1">
    <property type="nucleotide sequence ID" value="NZ_RJSE01000007.1"/>
</dbReference>
<gene>
    <name evidence="2" type="ORF">EFK50_12895</name>
</gene>
<evidence type="ECO:0000256" key="1">
    <source>
        <dbReference type="SAM" id="MobiDB-lite"/>
    </source>
</evidence>
<keyword evidence="3" id="KW-1185">Reference proteome</keyword>
<dbReference type="InterPro" id="IPR009384">
    <property type="entry name" value="SwrD-like"/>
</dbReference>
<dbReference type="Proteomes" id="UP000267128">
    <property type="component" value="Unassembled WGS sequence"/>
</dbReference>
<sequence>MITLTRLSGSVFVLNSDLIERIDATPDSVITLVDGKKYVVSESLDEIIAAVRTYRGQIVAVSSRLADAPEEPVQPTPDRPLAAVATLPSAGTSSAHGDH</sequence>